<sequence length="759" mass="84403">MLKQLRFGILWLSVAPVLLSACGQSGEEGAVAAGPGNDREYQQPLLTGGRGIPAGVEGHGVSLSRVPVDTGIAPLHAVFSKNTYEPRLDLAPESGWDWSGVGENIGLSLKVTNPGEHSAQLFVTVYDHETYGTRSFNVPAGGIGTYYFDLNGPALALDTGMRDAPALYDNAATAMTWMWGSKSLDLSNIRRIELNMKSILSDRPLVFEDIALAPNGEFKPQKLQKIFDQYGQYAPQDYPEKIHSDDELRASAQREAEAFSESSIFPDRSRFGGWAEGPRYKSTGYFRTQKIDGQWALIDPEGYLFFATGVDNMRMDNTVTMTGVDFADPDTGLGETIVSELRRDLFQWLPEKGDPLAAHYFYRPVVHMGPVEKGQGYSFYRANLQRKYGPDYLQRWREVTVDRQLNWGFTTLGNWADPSLYDNGKVAYVANGWIRGEHKRVSSGNDYWGPLHDPFDPEFVNSVKRTVAQVAAEVQGDPWCMGVYIENELSWGNTKTDAGHFGLIIHTLTRDAAESPAKAAFVEILKRKYPSVESLSRAWFSSMPSRSIPSWEAFAAGFSLSQAAGGEPQIEGQLREDFSLLLESLSARFFSVVQRELADVMPDHLFLGARFADWGMTPEVVRGAAAYVDVVSYNLYTEGLAADNWEFLAEIDKPSIIGEFHMGATDSGSFHAGLVSAESQQERGEMFRDYMHTIIDNPWFVGAQWFQYIDSPASGRAWDGENYNVGFVTVADEPYGPLVAAAQALNRELYPRRYGQKND</sequence>
<keyword evidence="1" id="KW-0732">Signal</keyword>
<evidence type="ECO:0000259" key="2">
    <source>
        <dbReference type="Pfam" id="PF17992"/>
    </source>
</evidence>
<feature type="signal peptide" evidence="1">
    <location>
        <begin position="1"/>
        <end position="20"/>
    </location>
</feature>
<feature type="chain" id="PRO_5046624602" evidence="1">
    <location>
        <begin position="21"/>
        <end position="759"/>
    </location>
</feature>
<dbReference type="Gene3D" id="2.60.120.430">
    <property type="entry name" value="Galactose-binding lectin"/>
    <property type="match status" value="1"/>
</dbReference>
<feature type="domain" description="Agarase CBM-like" evidence="2">
    <location>
        <begin position="80"/>
        <end position="219"/>
    </location>
</feature>
<dbReference type="EMBL" id="JACASI010000034">
    <property type="protein sequence ID" value="MCQ3830411.1"/>
    <property type="molecule type" value="Genomic_DNA"/>
</dbReference>
<evidence type="ECO:0000313" key="4">
    <source>
        <dbReference type="Proteomes" id="UP001205566"/>
    </source>
</evidence>
<proteinExistence type="predicted"/>
<evidence type="ECO:0000256" key="1">
    <source>
        <dbReference type="SAM" id="SignalP"/>
    </source>
</evidence>
<dbReference type="InterPro" id="IPR017853">
    <property type="entry name" value="GH"/>
</dbReference>
<organism evidence="3 4">
    <name type="scientific">Microbulbifer elongatus</name>
    <dbReference type="NCBI Taxonomy" id="86173"/>
    <lineage>
        <taxon>Bacteria</taxon>
        <taxon>Pseudomonadati</taxon>
        <taxon>Pseudomonadota</taxon>
        <taxon>Gammaproteobacteria</taxon>
        <taxon>Cellvibrionales</taxon>
        <taxon>Microbulbiferaceae</taxon>
        <taxon>Microbulbifer</taxon>
    </lineage>
</organism>
<dbReference type="SUPFAM" id="SSF51445">
    <property type="entry name" value="(Trans)glycosidases"/>
    <property type="match status" value="1"/>
</dbReference>
<accession>A0ABT1P2R1</accession>
<evidence type="ECO:0000313" key="3">
    <source>
        <dbReference type="EMBL" id="MCQ3830411.1"/>
    </source>
</evidence>
<dbReference type="InterPro" id="IPR040669">
    <property type="entry name" value="Agarase_CBM"/>
</dbReference>
<gene>
    <name evidence="3" type="ORF">HXX02_13230</name>
</gene>
<dbReference type="Gene3D" id="3.20.20.80">
    <property type="entry name" value="Glycosidases"/>
    <property type="match status" value="1"/>
</dbReference>
<reference evidence="3" key="1">
    <citation type="thesis" date="2020" institute="Technische Universitat Dresden" country="Dresden, Germany">
        <title>The Agarolytic System of Microbulbifer elongatus PORT2, Isolated from Batu Karas, Pangandaran West Java Indonesia.</title>
        <authorList>
            <person name="Anggraeni S.R."/>
        </authorList>
    </citation>
    <scope>NUCLEOTIDE SEQUENCE</scope>
    <source>
        <strain evidence="3">PORT2</strain>
    </source>
</reference>
<comment type="caution">
    <text evidence="3">The sequence shown here is derived from an EMBL/GenBank/DDBJ whole genome shotgun (WGS) entry which is preliminary data.</text>
</comment>
<dbReference type="Pfam" id="PF17992">
    <property type="entry name" value="Agarase_CBM"/>
    <property type="match status" value="1"/>
</dbReference>
<name>A0ABT1P2R1_9GAMM</name>
<protein>
    <submittedName>
        <fullName evidence="3">Agarase</fullName>
    </submittedName>
</protein>
<keyword evidence="4" id="KW-1185">Reference proteome</keyword>
<dbReference type="PROSITE" id="PS51257">
    <property type="entry name" value="PROKAR_LIPOPROTEIN"/>
    <property type="match status" value="1"/>
</dbReference>
<dbReference type="Proteomes" id="UP001205566">
    <property type="component" value="Unassembled WGS sequence"/>
</dbReference>
<dbReference type="RefSeq" id="WP_255875353.1">
    <property type="nucleotide sequence ID" value="NZ_JACASI010000034.1"/>
</dbReference>